<reference evidence="5 6" key="1">
    <citation type="submission" date="2016-12" db="EMBL/GenBank/DDBJ databases">
        <title>The genomes of Aspergillus section Nigri reveals drivers in fungal speciation.</title>
        <authorList>
            <consortium name="DOE Joint Genome Institute"/>
            <person name="Vesth T.C."/>
            <person name="Nybo J."/>
            <person name="Theobald S."/>
            <person name="Brandl J."/>
            <person name="Frisvad J.C."/>
            <person name="Nielsen K.F."/>
            <person name="Lyhne E.K."/>
            <person name="Kogle M.E."/>
            <person name="Kuo A."/>
            <person name="Riley R."/>
            <person name="Clum A."/>
            <person name="Nolan M."/>
            <person name="Lipzen A."/>
            <person name="Salamov A."/>
            <person name="Henrissat B."/>
            <person name="Wiebenga A."/>
            <person name="De Vries R.P."/>
            <person name="Grigoriev I.V."/>
            <person name="Mortensen U.H."/>
            <person name="Andersen M.R."/>
            <person name="Baker S.E."/>
        </authorList>
    </citation>
    <scope>NUCLEOTIDE SEQUENCE [LARGE SCALE GENOMIC DNA]</scope>
    <source>
        <strain evidence="5 6">CBS 121591</strain>
    </source>
</reference>
<protein>
    <recommendedName>
        <fullName evidence="7">Urease accessory protein UreF</fullName>
    </recommendedName>
</protein>
<gene>
    <name evidence="5" type="ORF">BO82DRAFT_353885</name>
</gene>
<dbReference type="OrthoDB" id="2550922at2759"/>
<dbReference type="InterPro" id="IPR002639">
    <property type="entry name" value="UreF"/>
</dbReference>
<dbReference type="HAMAP" id="MF_01385">
    <property type="entry name" value="UreF"/>
    <property type="match status" value="1"/>
</dbReference>
<dbReference type="GeneID" id="37137816"/>
<evidence type="ECO:0000256" key="1">
    <source>
        <dbReference type="ARBA" id="ARBA00022988"/>
    </source>
</evidence>
<evidence type="ECO:0000256" key="2">
    <source>
        <dbReference type="ARBA" id="ARBA00023186"/>
    </source>
</evidence>
<dbReference type="Gene3D" id="1.10.4190.10">
    <property type="entry name" value="Urease accessory protein UreF"/>
    <property type="match status" value="1"/>
</dbReference>
<dbReference type="Pfam" id="PF01730">
    <property type="entry name" value="UreF"/>
    <property type="match status" value="1"/>
</dbReference>
<dbReference type="EMBL" id="KZ821696">
    <property type="protein sequence ID" value="PYH82337.1"/>
    <property type="molecule type" value="Genomic_DNA"/>
</dbReference>
<name>A0A319CGA2_9EURO</name>
<evidence type="ECO:0000313" key="6">
    <source>
        <dbReference type="Proteomes" id="UP000248340"/>
    </source>
</evidence>
<feature type="compositionally biased region" description="Low complexity" evidence="4">
    <location>
        <begin position="32"/>
        <end position="45"/>
    </location>
</feature>
<evidence type="ECO:0008006" key="7">
    <source>
        <dbReference type="Google" id="ProtNLM"/>
    </source>
</evidence>
<evidence type="ECO:0000313" key="5">
    <source>
        <dbReference type="EMBL" id="PYH82337.1"/>
    </source>
</evidence>
<dbReference type="AlphaFoldDB" id="A0A319CGA2"/>
<dbReference type="VEuPathDB" id="FungiDB:BO82DRAFT_353885"/>
<dbReference type="STRING" id="1448315.A0A319CGA2"/>
<evidence type="ECO:0000256" key="4">
    <source>
        <dbReference type="SAM" id="MobiDB-lite"/>
    </source>
</evidence>
<dbReference type="GO" id="GO:0016151">
    <property type="term" value="F:nickel cation binding"/>
    <property type="evidence" value="ECO:0007669"/>
    <property type="project" value="InterPro"/>
</dbReference>
<keyword evidence="2" id="KW-0143">Chaperone</keyword>
<dbReference type="InterPro" id="IPR038277">
    <property type="entry name" value="UreF_sf"/>
</dbReference>
<organism evidence="5 6">
    <name type="scientific">Aspergillus uvarum CBS 121591</name>
    <dbReference type="NCBI Taxonomy" id="1448315"/>
    <lineage>
        <taxon>Eukaryota</taxon>
        <taxon>Fungi</taxon>
        <taxon>Dikarya</taxon>
        <taxon>Ascomycota</taxon>
        <taxon>Pezizomycotina</taxon>
        <taxon>Eurotiomycetes</taxon>
        <taxon>Eurotiomycetidae</taxon>
        <taxon>Eurotiales</taxon>
        <taxon>Aspergillaceae</taxon>
        <taxon>Aspergillus</taxon>
        <taxon>Aspergillus subgen. Circumdati</taxon>
    </lineage>
</organism>
<evidence type="ECO:0000256" key="3">
    <source>
        <dbReference type="ARBA" id="ARBA00046339"/>
    </source>
</evidence>
<dbReference type="PANTHER" id="PTHR33620:SF1">
    <property type="entry name" value="UREASE ACCESSORY PROTEIN F"/>
    <property type="match status" value="1"/>
</dbReference>
<dbReference type="RefSeq" id="XP_025492537.1">
    <property type="nucleotide sequence ID" value="XM_025635075.1"/>
</dbReference>
<proteinExistence type="inferred from homology"/>
<dbReference type="PANTHER" id="PTHR33620">
    <property type="entry name" value="UREASE ACCESSORY PROTEIN F"/>
    <property type="match status" value="1"/>
</dbReference>
<sequence>MAVKITTRDLEQEIIDLESRLQHARKRLALASSSPSTPLLPPYSNHNDDDSDYDMTPTKGNTAITTPSIPISHALLLLSDSALPLGSFAYSSGLESYLAHNKPLPRTVTPVASFHRFLKLSIASMASTSIPYVLAAYRYPEDLETLDNDMDASTPCIVAQRASVAQGRALIGVWERAFRASYAATTTTTTTTTTLTPAAAAAVQAIADFSDALKLCGDTANELGPKGHLAPLWGVVCSAMGMDARQTAYVFMVNHAKAVLSAAVRASVMGPYQAQSVLASQRLQDMITERIDKEWDTPVEDAGQIVPPLDLWVGRHELLYSRIFNS</sequence>
<dbReference type="Proteomes" id="UP000248340">
    <property type="component" value="Unassembled WGS sequence"/>
</dbReference>
<accession>A0A319CGA2</accession>
<feature type="region of interest" description="Disordered" evidence="4">
    <location>
        <begin position="32"/>
        <end position="57"/>
    </location>
</feature>
<keyword evidence="6" id="KW-1185">Reference proteome</keyword>
<comment type="similarity">
    <text evidence="3">Belongs to the UreF family.</text>
</comment>
<keyword evidence="1" id="KW-0996">Nickel insertion</keyword>